<dbReference type="InterPro" id="IPR019734">
    <property type="entry name" value="TPR_rpt"/>
</dbReference>
<accession>A0A7C3FZ08</accession>
<dbReference type="PROSITE" id="PS50293">
    <property type="entry name" value="TPR_REGION"/>
    <property type="match status" value="1"/>
</dbReference>
<comment type="caution">
    <text evidence="4">The sequence shown here is derived from an EMBL/GenBank/DDBJ whole genome shotgun (WGS) entry which is preliminary data.</text>
</comment>
<evidence type="ECO:0000313" key="4">
    <source>
        <dbReference type="EMBL" id="HFB54411.1"/>
    </source>
</evidence>
<dbReference type="InterPro" id="IPR011990">
    <property type="entry name" value="TPR-like_helical_dom_sf"/>
</dbReference>
<dbReference type="PROSITE" id="PS50005">
    <property type="entry name" value="TPR"/>
    <property type="match status" value="1"/>
</dbReference>
<dbReference type="SMART" id="SM00028">
    <property type="entry name" value="TPR"/>
    <property type="match status" value="2"/>
</dbReference>
<gene>
    <name evidence="4" type="ORF">ENJ46_00685</name>
</gene>
<dbReference type="SUPFAM" id="SSF48452">
    <property type="entry name" value="TPR-like"/>
    <property type="match status" value="1"/>
</dbReference>
<dbReference type="Proteomes" id="UP000886042">
    <property type="component" value="Unassembled WGS sequence"/>
</dbReference>
<sequence length="102" mass="11738">MLTPLDLIKHKRYEEAHKACLELIRKDVYDAHPYYLLGLIAFEHKNYKKALELFTKATEYDPQQAVHFAHLAQTYSILGRQNEAKSTCDKAAKLPITDAFTA</sequence>
<evidence type="ECO:0000256" key="2">
    <source>
        <dbReference type="ARBA" id="ARBA00022803"/>
    </source>
</evidence>
<evidence type="ECO:0000256" key="1">
    <source>
        <dbReference type="ARBA" id="ARBA00022737"/>
    </source>
</evidence>
<dbReference type="InterPro" id="IPR013105">
    <property type="entry name" value="TPR_2"/>
</dbReference>
<name>A0A7C3FZ08_9PROT</name>
<dbReference type="InterPro" id="IPR051685">
    <property type="entry name" value="Ycf3/AcsC/BcsC/TPR_MFPF"/>
</dbReference>
<evidence type="ECO:0000256" key="3">
    <source>
        <dbReference type="PROSITE-ProRule" id="PRU00339"/>
    </source>
</evidence>
<dbReference type="AlphaFoldDB" id="A0A7C3FZ08"/>
<reference evidence="4" key="1">
    <citation type="journal article" date="2020" name="mSystems">
        <title>Genome- and Community-Level Interaction Insights into Carbon Utilization and Element Cycling Functions of Hydrothermarchaeota in Hydrothermal Sediment.</title>
        <authorList>
            <person name="Zhou Z."/>
            <person name="Liu Y."/>
            <person name="Xu W."/>
            <person name="Pan J."/>
            <person name="Luo Z.H."/>
            <person name="Li M."/>
        </authorList>
    </citation>
    <scope>NUCLEOTIDE SEQUENCE [LARGE SCALE GENOMIC DNA]</scope>
    <source>
        <strain evidence="4">HyVt-489</strain>
    </source>
</reference>
<dbReference type="Pfam" id="PF13181">
    <property type="entry name" value="TPR_8"/>
    <property type="match status" value="1"/>
</dbReference>
<keyword evidence="1" id="KW-0677">Repeat</keyword>
<proteinExistence type="predicted"/>
<dbReference type="PANTHER" id="PTHR44943:SF8">
    <property type="entry name" value="TPR REPEAT-CONTAINING PROTEIN MJ0263"/>
    <property type="match status" value="1"/>
</dbReference>
<dbReference type="Gene3D" id="1.25.40.10">
    <property type="entry name" value="Tetratricopeptide repeat domain"/>
    <property type="match status" value="1"/>
</dbReference>
<feature type="repeat" description="TPR" evidence="3">
    <location>
        <begin position="31"/>
        <end position="64"/>
    </location>
</feature>
<organism evidence="4">
    <name type="scientific">Hellea balneolensis</name>
    <dbReference type="NCBI Taxonomy" id="287478"/>
    <lineage>
        <taxon>Bacteria</taxon>
        <taxon>Pseudomonadati</taxon>
        <taxon>Pseudomonadota</taxon>
        <taxon>Alphaproteobacteria</taxon>
        <taxon>Maricaulales</taxon>
        <taxon>Robiginitomaculaceae</taxon>
        <taxon>Hellea</taxon>
    </lineage>
</organism>
<dbReference type="Pfam" id="PF07719">
    <property type="entry name" value="TPR_2"/>
    <property type="match status" value="1"/>
</dbReference>
<keyword evidence="2 3" id="KW-0802">TPR repeat</keyword>
<dbReference type="PANTHER" id="PTHR44943">
    <property type="entry name" value="CELLULOSE SYNTHASE OPERON PROTEIN C"/>
    <property type="match status" value="1"/>
</dbReference>
<feature type="non-terminal residue" evidence="4">
    <location>
        <position position="102"/>
    </location>
</feature>
<protein>
    <submittedName>
        <fullName evidence="4">Tetratricopeptide repeat protein</fullName>
    </submittedName>
</protein>
<dbReference type="EMBL" id="DRMN01000044">
    <property type="protein sequence ID" value="HFB54411.1"/>
    <property type="molecule type" value="Genomic_DNA"/>
</dbReference>